<dbReference type="GO" id="GO:0000149">
    <property type="term" value="F:SNARE binding"/>
    <property type="evidence" value="ECO:0007669"/>
    <property type="project" value="TreeGrafter"/>
</dbReference>
<name>A0AAD3DBZ1_9STRA</name>
<dbReference type="AlphaFoldDB" id="A0AAD3DBZ1"/>
<dbReference type="GO" id="GO:0090110">
    <property type="term" value="P:COPII-coated vesicle cargo loading"/>
    <property type="evidence" value="ECO:0007669"/>
    <property type="project" value="TreeGrafter"/>
</dbReference>
<dbReference type="Gene3D" id="3.40.50.410">
    <property type="entry name" value="von Willebrand factor, type A domain"/>
    <property type="match status" value="1"/>
</dbReference>
<sequence length="969" mass="108476">MTLISPVTEVAPKSEDVLEKSGLPFGFAITPFADRSSLSKGDDDKYYSKKYKRDKSFATKKELKKADFFPTKASLIAKCTSCGSPLNPNCVALGTWSFICTICGNAYDADFDTQYDLQQQSSRYQADDDDETLEMKEAAYRHRYRSQHVEQEERIDYIVEYSLPVLHLKNPANQRMEEIYALPASACPPLLAVMIDGTSSDAHYYEYIASSLQTLLDDESGKSKGARMAIFVMTANGGLSVFDFSTPGAHLKHLFVDDCPLDENPKYQGYKKRILDDFESLPLSQFFSPEEIFSPIDGMGKLNIENALRQLADSGISIQQCCQRQCGNVDIDAPSLGSTLQTFLEFIEETAFHPGEQQNLNIYGNSNDDMKPEEKFLYCGGKIMCFLTKAPVEIGNISLSGRNGKVGRGGFGGACAEVGKRYKTHPVTYSKDVHTDLDDIEAGGANISSLDVEKTTTEINSDETLPEVRYERVDEYYQDIGINGTISAFSVEIFGFVKEDVFHDSDYQETYFGFPLLKNMSERSGGCGPLMINLASSDESKTTFVNELKARSPWTRQHAFGSMLRIRTSDSLSIDKSRTGKYEGNGMFGSFTSPPDDEELYMFGAIESSHTNYFNLEIVSKNGNVESFITLDSGREFSLKPTIQSCFAYTATVLNGNSWITVRRLRVATYSLDLTSNIEELTSSLDLEVLAVSLFHTLYGYSQMNKLSDVEEFANDNLIYSLLCCYMSAKSLSEKSRSYGDGIVPDNFYAGSRIINPNDTEAEKKKKLLAHGHDELKDLPLLFFSLIQCDALRPRFGEFNPSIDAQTCAAANMMNMKPEVLSRCVAPRIELWLANSPQYELLYDNINMNISDISEMLAEHHTNEIPILLVDSSYSVFLYDCKGIPSYNVQSDDEVDVPLSLVERKNEYLNDYRVTPVWNSFIGRHTMSEGYSMLTDILVENSFTSKTKKSFSDWSTVIAEVVHGELESS</sequence>
<evidence type="ECO:0000313" key="1">
    <source>
        <dbReference type="EMBL" id="GFH60471.1"/>
    </source>
</evidence>
<accession>A0AAD3DBZ1</accession>
<reference evidence="1 2" key="1">
    <citation type="journal article" date="2021" name="Sci. Rep.">
        <title>The genome of the diatom Chaetoceros tenuissimus carries an ancient integrated fragment of an extant virus.</title>
        <authorList>
            <person name="Hongo Y."/>
            <person name="Kimura K."/>
            <person name="Takaki Y."/>
            <person name="Yoshida Y."/>
            <person name="Baba S."/>
            <person name="Kobayashi G."/>
            <person name="Nagasaki K."/>
            <person name="Hano T."/>
            <person name="Tomaru Y."/>
        </authorList>
    </citation>
    <scope>NUCLEOTIDE SEQUENCE [LARGE SCALE GENOMIC DNA]</scope>
    <source>
        <strain evidence="1 2">NIES-3715</strain>
    </source>
</reference>
<dbReference type="Proteomes" id="UP001054902">
    <property type="component" value="Unassembled WGS sequence"/>
</dbReference>
<dbReference type="PANTHER" id="PTHR13803">
    <property type="entry name" value="SEC24-RELATED PROTEIN"/>
    <property type="match status" value="1"/>
</dbReference>
<dbReference type="GO" id="GO:0070971">
    <property type="term" value="C:endoplasmic reticulum exit site"/>
    <property type="evidence" value="ECO:0007669"/>
    <property type="project" value="TreeGrafter"/>
</dbReference>
<dbReference type="SUPFAM" id="SSF81995">
    <property type="entry name" value="beta-sandwich domain of Sec23/24"/>
    <property type="match status" value="1"/>
</dbReference>
<organism evidence="1 2">
    <name type="scientific">Chaetoceros tenuissimus</name>
    <dbReference type="NCBI Taxonomy" id="426638"/>
    <lineage>
        <taxon>Eukaryota</taxon>
        <taxon>Sar</taxon>
        <taxon>Stramenopiles</taxon>
        <taxon>Ochrophyta</taxon>
        <taxon>Bacillariophyta</taxon>
        <taxon>Coscinodiscophyceae</taxon>
        <taxon>Chaetocerotophycidae</taxon>
        <taxon>Chaetocerotales</taxon>
        <taxon>Chaetocerotaceae</taxon>
        <taxon>Chaetoceros</taxon>
    </lineage>
</organism>
<dbReference type="EMBL" id="BLLK01000069">
    <property type="protein sequence ID" value="GFH60471.1"/>
    <property type="molecule type" value="Genomic_DNA"/>
</dbReference>
<evidence type="ECO:0000313" key="2">
    <source>
        <dbReference type="Proteomes" id="UP001054902"/>
    </source>
</evidence>
<gene>
    <name evidence="1" type="ORF">CTEN210_16947</name>
</gene>
<dbReference type="SUPFAM" id="SSF82919">
    <property type="entry name" value="Zn-finger domain of Sec23/24"/>
    <property type="match status" value="1"/>
</dbReference>
<proteinExistence type="predicted"/>
<dbReference type="GO" id="GO:0008270">
    <property type="term" value="F:zinc ion binding"/>
    <property type="evidence" value="ECO:0007669"/>
    <property type="project" value="InterPro"/>
</dbReference>
<dbReference type="GO" id="GO:0030127">
    <property type="term" value="C:COPII vesicle coat"/>
    <property type="evidence" value="ECO:0007669"/>
    <property type="project" value="InterPro"/>
</dbReference>
<keyword evidence="2" id="KW-1185">Reference proteome</keyword>
<dbReference type="InterPro" id="IPR036465">
    <property type="entry name" value="vWFA_dom_sf"/>
</dbReference>
<dbReference type="Gene3D" id="1.20.120.730">
    <property type="entry name" value="Sec23/Sec24 helical domain"/>
    <property type="match status" value="1"/>
</dbReference>
<comment type="caution">
    <text evidence="1">The sequence shown here is derived from an EMBL/GenBank/DDBJ whole genome shotgun (WGS) entry which is preliminary data.</text>
</comment>
<dbReference type="GO" id="GO:0006886">
    <property type="term" value="P:intracellular protein transport"/>
    <property type="evidence" value="ECO:0007669"/>
    <property type="project" value="InterPro"/>
</dbReference>
<dbReference type="InterPro" id="IPR050550">
    <property type="entry name" value="SEC23_SEC24_subfamily"/>
</dbReference>
<protein>
    <submittedName>
        <fullName evidence="1">Uncharacterized protein</fullName>
    </submittedName>
</protein>
<dbReference type="InterPro" id="IPR036174">
    <property type="entry name" value="Znf_Sec23_Sec24_sf"/>
</dbReference>